<protein>
    <recommendedName>
        <fullName evidence="1">DUF5672 domain-containing protein</fullName>
    </recommendedName>
</protein>
<keyword evidence="3" id="KW-1185">Reference proteome</keyword>
<evidence type="ECO:0000313" key="2">
    <source>
        <dbReference type="EMBL" id="KAK0738368.1"/>
    </source>
</evidence>
<dbReference type="Proteomes" id="UP001172155">
    <property type="component" value="Unassembled WGS sequence"/>
</dbReference>
<dbReference type="Pfam" id="PF18922">
    <property type="entry name" value="DUF5672"/>
    <property type="match status" value="1"/>
</dbReference>
<reference evidence="2" key="1">
    <citation type="submission" date="2023-06" db="EMBL/GenBank/DDBJ databases">
        <title>Genome-scale phylogeny and comparative genomics of the fungal order Sordariales.</title>
        <authorList>
            <consortium name="Lawrence Berkeley National Laboratory"/>
            <person name="Hensen N."/>
            <person name="Bonometti L."/>
            <person name="Westerberg I."/>
            <person name="Brannstrom I.O."/>
            <person name="Guillou S."/>
            <person name="Cros-Aarteil S."/>
            <person name="Calhoun S."/>
            <person name="Haridas S."/>
            <person name="Kuo A."/>
            <person name="Mondo S."/>
            <person name="Pangilinan J."/>
            <person name="Riley R."/>
            <person name="LaButti K."/>
            <person name="Andreopoulos B."/>
            <person name="Lipzen A."/>
            <person name="Chen C."/>
            <person name="Yanf M."/>
            <person name="Daum C."/>
            <person name="Ng V."/>
            <person name="Clum A."/>
            <person name="Steindorff A."/>
            <person name="Ohm R."/>
            <person name="Martin F."/>
            <person name="Silar P."/>
            <person name="Natvig D."/>
            <person name="Lalanne C."/>
            <person name="Gautier V."/>
            <person name="Ament-velasquez S.L."/>
            <person name="Kruys A."/>
            <person name="Hutchinson M.I."/>
            <person name="Powell A.J."/>
            <person name="Barry K."/>
            <person name="Miller A.N."/>
            <person name="Grigoriev I.V."/>
            <person name="Debuchy R."/>
            <person name="Gladieux P."/>
            <person name="Thoren M.H."/>
            <person name="Johannesson H."/>
        </authorList>
    </citation>
    <scope>NUCLEOTIDE SEQUENCE</scope>
    <source>
        <strain evidence="2">SMH3187-1</strain>
    </source>
</reference>
<comment type="caution">
    <text evidence="2">The sequence shown here is derived from an EMBL/GenBank/DDBJ whole genome shotgun (WGS) entry which is preliminary data.</text>
</comment>
<evidence type="ECO:0000313" key="3">
    <source>
        <dbReference type="Proteomes" id="UP001172155"/>
    </source>
</evidence>
<dbReference type="EMBL" id="JAUKUD010000007">
    <property type="protein sequence ID" value="KAK0738368.1"/>
    <property type="molecule type" value="Genomic_DNA"/>
</dbReference>
<name>A0AA40BQ65_9PEZI</name>
<accession>A0AA40BQ65</accession>
<gene>
    <name evidence="2" type="ORF">B0T18DRAFT_441123</name>
</gene>
<sequence>MLHFISVVPPDWTFRFMGSPASVAHLNSSVAVRAHVAAGKLALTYIPPNMTTGSQEEISRFLTDLWLWETVLAPAEHVLVFQTDSILCANSRRTLNDFLDYDYVGAPWAADSRFGGNGGLSLRRRSAVVDVLRHQVRRNNSEAEDVWITDRLGHRPGARLADGHVSAVFSGESVQGEDVALDGHQAANTSMTVGMLRNATAAAGGLHRTATALPDAGKKVEGLDAWRDGFYEPMGYHTGGSGTLLPSGLWGTPEKRQHIWDYCPEIKMTLSMEPAQYIPLSCNGFWKRDGEEGEQMDVEPRGYATETIDGVEYPALSGMMPWL</sequence>
<proteinExistence type="predicted"/>
<dbReference type="InterPro" id="IPR043729">
    <property type="entry name" value="DUF5672"/>
</dbReference>
<dbReference type="AlphaFoldDB" id="A0AA40BQ65"/>
<evidence type="ECO:0000259" key="1">
    <source>
        <dbReference type="Pfam" id="PF18922"/>
    </source>
</evidence>
<organism evidence="2 3">
    <name type="scientific">Schizothecium vesticola</name>
    <dbReference type="NCBI Taxonomy" id="314040"/>
    <lineage>
        <taxon>Eukaryota</taxon>
        <taxon>Fungi</taxon>
        <taxon>Dikarya</taxon>
        <taxon>Ascomycota</taxon>
        <taxon>Pezizomycotina</taxon>
        <taxon>Sordariomycetes</taxon>
        <taxon>Sordariomycetidae</taxon>
        <taxon>Sordariales</taxon>
        <taxon>Schizotheciaceae</taxon>
        <taxon>Schizothecium</taxon>
    </lineage>
</organism>
<feature type="domain" description="DUF5672" evidence="1">
    <location>
        <begin position="43"/>
        <end position="184"/>
    </location>
</feature>